<sequence length="666" mass="70846" precursor="true">MALANRLALVCAALPIACAGEGGPAPTWTARALQREILLGEPQWAIEANGSAPIEVAMATPSPALRADKHSLPALLLGPGGEVSFGLDVEGASRWRLVGALGADGAAWDQLDAEPELALVLEVLVDGELRAARRLRGGDDRTWRPLADEPAPPVALAASGSSRDRGPLGGLRVDAGAEVRLRCTLEGAAAIDQPPPRGAFARLAWVEERELPEQQASPARPNVVLIVVDTLRADHVGAYGHDRPTTPRIDRLAARGTLFEQTYATSSWTWPSTASIFTGRTSAAHGVTSSLSSYLHGELETLAEALAFGGLRTAAFAGNPLIVPQQNFDQGFETFRHTTAGEMLDADVLVPEAMEWVGAHAGSRFFLYLHLVDPHEPHEWLPRAEQLFPGQKPRGYPPGGMVSLRARALRGASTFDAEGNSRLAAAISPEQLAWALTTYDRAIWTADRWIGDLLDRLGELGLTDSTLVAVTSDHGEEFLDHGALLHGHTLYEEVVRVPLVIAGPGVGSGRRLPEPVSNRDLAATLCDLAGVPFGGDGVDLFAPRSPSPPTFANSAGHWHDRQQIRQVGAREGRWTLIHAINGSAWGAPPLPLDQADPARTALFDVLADPAQTVDLSGEQPEVTAALLDELLRAETADALRVLPTLGSAGADTLAMLRELGYLDADE</sequence>
<feature type="region of interest" description="Disordered" evidence="1">
    <location>
        <begin position="140"/>
        <end position="163"/>
    </location>
</feature>
<keyword evidence="4" id="KW-0378">Hydrolase</keyword>
<dbReference type="KEGG" id="pbap:Pla133_11020"/>
<gene>
    <name evidence="4" type="ORF">Pla133_11020</name>
</gene>
<dbReference type="PANTHER" id="PTHR43751">
    <property type="entry name" value="SULFATASE"/>
    <property type="match status" value="1"/>
</dbReference>
<dbReference type="InterPro" id="IPR052701">
    <property type="entry name" value="GAG_Ulvan_Degrading_Sulfatases"/>
</dbReference>
<feature type="chain" id="PRO_5021891979" evidence="2">
    <location>
        <begin position="20"/>
        <end position="666"/>
    </location>
</feature>
<evidence type="ECO:0000259" key="3">
    <source>
        <dbReference type="Pfam" id="PF00884"/>
    </source>
</evidence>
<dbReference type="Pfam" id="PF00884">
    <property type="entry name" value="Sulfatase"/>
    <property type="match status" value="1"/>
</dbReference>
<organism evidence="4 5">
    <name type="scientific">Engelhardtia mirabilis</name>
    <dbReference type="NCBI Taxonomy" id="2528011"/>
    <lineage>
        <taxon>Bacteria</taxon>
        <taxon>Pseudomonadati</taxon>
        <taxon>Planctomycetota</taxon>
        <taxon>Planctomycetia</taxon>
        <taxon>Planctomycetia incertae sedis</taxon>
        <taxon>Engelhardtia</taxon>
    </lineage>
</organism>
<proteinExistence type="predicted"/>
<dbReference type="InterPro" id="IPR017850">
    <property type="entry name" value="Alkaline_phosphatase_core_sf"/>
</dbReference>
<reference evidence="4 5" key="1">
    <citation type="submission" date="2019-02" db="EMBL/GenBank/DDBJ databases">
        <title>Deep-cultivation of Planctomycetes and their phenomic and genomic characterization uncovers novel biology.</title>
        <authorList>
            <person name="Wiegand S."/>
            <person name="Jogler M."/>
            <person name="Boedeker C."/>
            <person name="Pinto D."/>
            <person name="Vollmers J."/>
            <person name="Rivas-Marin E."/>
            <person name="Kohn T."/>
            <person name="Peeters S.H."/>
            <person name="Heuer A."/>
            <person name="Rast P."/>
            <person name="Oberbeckmann S."/>
            <person name="Bunk B."/>
            <person name="Jeske O."/>
            <person name="Meyerdierks A."/>
            <person name="Storesund J.E."/>
            <person name="Kallscheuer N."/>
            <person name="Luecker S."/>
            <person name="Lage O.M."/>
            <person name="Pohl T."/>
            <person name="Merkel B.J."/>
            <person name="Hornburger P."/>
            <person name="Mueller R.-W."/>
            <person name="Bruemmer F."/>
            <person name="Labrenz M."/>
            <person name="Spormann A.M."/>
            <person name="Op den Camp H."/>
            <person name="Overmann J."/>
            <person name="Amann R."/>
            <person name="Jetten M.S.M."/>
            <person name="Mascher T."/>
            <person name="Medema M.H."/>
            <person name="Devos D.P."/>
            <person name="Kaster A.-K."/>
            <person name="Ovreas L."/>
            <person name="Rohde M."/>
            <person name="Galperin M.Y."/>
            <person name="Jogler C."/>
        </authorList>
    </citation>
    <scope>NUCLEOTIDE SEQUENCE [LARGE SCALE GENOMIC DNA]</scope>
    <source>
        <strain evidence="4 5">Pla133</strain>
    </source>
</reference>
<dbReference type="GO" id="GO:0004065">
    <property type="term" value="F:arylsulfatase activity"/>
    <property type="evidence" value="ECO:0007669"/>
    <property type="project" value="UniProtKB-EC"/>
</dbReference>
<evidence type="ECO:0000256" key="1">
    <source>
        <dbReference type="SAM" id="MobiDB-lite"/>
    </source>
</evidence>
<keyword evidence="5" id="KW-1185">Reference proteome</keyword>
<evidence type="ECO:0000313" key="4">
    <source>
        <dbReference type="EMBL" id="QDU66036.1"/>
    </source>
</evidence>
<dbReference type="AlphaFoldDB" id="A0A518BGE9"/>
<accession>A0A518BGE9</accession>
<dbReference type="SUPFAM" id="SSF53649">
    <property type="entry name" value="Alkaline phosphatase-like"/>
    <property type="match status" value="1"/>
</dbReference>
<dbReference type="RefSeq" id="WP_145063225.1">
    <property type="nucleotide sequence ID" value="NZ_CP036287.1"/>
</dbReference>
<feature type="signal peptide" evidence="2">
    <location>
        <begin position="1"/>
        <end position="19"/>
    </location>
</feature>
<protein>
    <submittedName>
        <fullName evidence="4">Arylsulfatase</fullName>
        <ecNumber evidence="4">3.1.6.1</ecNumber>
    </submittedName>
</protein>
<dbReference type="Gene3D" id="3.40.720.10">
    <property type="entry name" value="Alkaline Phosphatase, subunit A"/>
    <property type="match status" value="1"/>
</dbReference>
<dbReference type="EC" id="3.1.6.1" evidence="4"/>
<evidence type="ECO:0000256" key="2">
    <source>
        <dbReference type="SAM" id="SignalP"/>
    </source>
</evidence>
<keyword evidence="2" id="KW-0732">Signal</keyword>
<dbReference type="PANTHER" id="PTHR43751:SF3">
    <property type="entry name" value="SULFATASE N-TERMINAL DOMAIN-CONTAINING PROTEIN"/>
    <property type="match status" value="1"/>
</dbReference>
<dbReference type="InterPro" id="IPR000917">
    <property type="entry name" value="Sulfatase_N"/>
</dbReference>
<dbReference type="CDD" id="cd16148">
    <property type="entry name" value="sulfatase_like"/>
    <property type="match status" value="1"/>
</dbReference>
<dbReference type="Gene3D" id="3.30.1120.10">
    <property type="match status" value="1"/>
</dbReference>
<evidence type="ECO:0000313" key="5">
    <source>
        <dbReference type="Proteomes" id="UP000316921"/>
    </source>
</evidence>
<feature type="domain" description="Sulfatase N-terminal" evidence="3">
    <location>
        <begin position="221"/>
        <end position="531"/>
    </location>
</feature>
<name>A0A518BGE9_9BACT</name>
<dbReference type="EMBL" id="CP036287">
    <property type="protein sequence ID" value="QDU66036.1"/>
    <property type="molecule type" value="Genomic_DNA"/>
</dbReference>
<dbReference type="Proteomes" id="UP000316921">
    <property type="component" value="Chromosome"/>
</dbReference>